<dbReference type="GeneID" id="67027722"/>
<accession>A0A8H8ST35</accession>
<sequence>MLLFTAIHGVAGQAPAHTAITTVPPPVPGAPTTQLWQTKTKANGYGLKVSRNLTNNILRNPSKGHN</sequence>
<dbReference type="AlphaFoldDB" id="A0A8H8ST35"/>
<organism evidence="1 2">
    <name type="scientific">Rhizoctonia solani</name>
    <dbReference type="NCBI Taxonomy" id="456999"/>
    <lineage>
        <taxon>Eukaryota</taxon>
        <taxon>Fungi</taxon>
        <taxon>Dikarya</taxon>
        <taxon>Basidiomycota</taxon>
        <taxon>Agaricomycotina</taxon>
        <taxon>Agaricomycetes</taxon>
        <taxon>Cantharellales</taxon>
        <taxon>Ceratobasidiaceae</taxon>
        <taxon>Rhizoctonia</taxon>
    </lineage>
</organism>
<evidence type="ECO:0000313" key="2">
    <source>
        <dbReference type="Proteomes" id="UP000650533"/>
    </source>
</evidence>
<protein>
    <submittedName>
        <fullName evidence="1">Uncharacterized protein</fullName>
    </submittedName>
</protein>
<dbReference type="Proteomes" id="UP000650533">
    <property type="component" value="Chromosome 2"/>
</dbReference>
<name>A0A8H8ST35_9AGAM</name>
<dbReference type="RefSeq" id="XP_043177678.1">
    <property type="nucleotide sequence ID" value="XM_043325259.1"/>
</dbReference>
<gene>
    <name evidence="1" type="ORF">RhiXN_05443</name>
</gene>
<evidence type="ECO:0000313" key="1">
    <source>
        <dbReference type="EMBL" id="QRW17441.1"/>
    </source>
</evidence>
<reference evidence="1" key="1">
    <citation type="submission" date="2020-05" db="EMBL/GenBank/DDBJ databases">
        <title>Evolutionary and genomic comparisons of hybrid uninucleate and nonhybrid Rhizoctonia fungi.</title>
        <authorList>
            <person name="Li C."/>
            <person name="Chen X."/>
        </authorList>
    </citation>
    <scope>NUCLEOTIDE SEQUENCE</scope>
    <source>
        <strain evidence="1">AG-1 IA</strain>
    </source>
</reference>
<proteinExistence type="predicted"/>
<dbReference type="EMBL" id="CP059659">
    <property type="protein sequence ID" value="QRW17441.1"/>
    <property type="molecule type" value="Genomic_DNA"/>
</dbReference>
<dbReference type="KEGG" id="rsx:RhiXN_05443"/>